<name>A0A6J6NT09_9ZZZZ</name>
<accession>A0A6J6NT09</accession>
<proteinExistence type="predicted"/>
<sequence>MYLKNDKSLLSAAARAHANETPRIAFAPNFDLFFVPSKAIISSSIKR</sequence>
<reference evidence="1" key="1">
    <citation type="submission" date="2020-05" db="EMBL/GenBank/DDBJ databases">
        <authorList>
            <person name="Chiriac C."/>
            <person name="Salcher M."/>
            <person name="Ghai R."/>
            <person name="Kavagutti S V."/>
        </authorList>
    </citation>
    <scope>NUCLEOTIDE SEQUENCE</scope>
</reference>
<organism evidence="1">
    <name type="scientific">freshwater metagenome</name>
    <dbReference type="NCBI Taxonomy" id="449393"/>
    <lineage>
        <taxon>unclassified sequences</taxon>
        <taxon>metagenomes</taxon>
        <taxon>ecological metagenomes</taxon>
    </lineage>
</organism>
<protein>
    <submittedName>
        <fullName evidence="1">Unannotated protein</fullName>
    </submittedName>
</protein>
<evidence type="ECO:0000313" key="1">
    <source>
        <dbReference type="EMBL" id="CAB4687885.1"/>
    </source>
</evidence>
<gene>
    <name evidence="1" type="ORF">UFOPK2362_00787</name>
</gene>
<dbReference type="EMBL" id="CAEZXI010000086">
    <property type="protein sequence ID" value="CAB4687885.1"/>
    <property type="molecule type" value="Genomic_DNA"/>
</dbReference>
<dbReference type="AlphaFoldDB" id="A0A6J6NT09"/>